<feature type="chain" id="PRO_5007296009" evidence="3">
    <location>
        <begin position="27"/>
        <end position="401"/>
    </location>
</feature>
<reference evidence="4 5" key="1">
    <citation type="journal article" date="2015" name="Genome Biol. Evol.">
        <title>Phylogenomic analyses indicate that early fungi evolved digesting cell walls of algal ancestors of land plants.</title>
        <authorList>
            <person name="Chang Y."/>
            <person name="Wang S."/>
            <person name="Sekimoto S."/>
            <person name="Aerts A.L."/>
            <person name="Choi C."/>
            <person name="Clum A."/>
            <person name="LaButti K.M."/>
            <person name="Lindquist E.A."/>
            <person name="Yee Ngan C."/>
            <person name="Ohm R.A."/>
            <person name="Salamov A.A."/>
            <person name="Grigoriev I.V."/>
            <person name="Spatafora J.W."/>
            <person name="Berbee M.L."/>
        </authorList>
    </citation>
    <scope>NUCLEOTIDE SEQUENCE [LARGE SCALE GENOMIC DNA]</scope>
    <source>
        <strain evidence="4 5">JEL478</strain>
    </source>
</reference>
<keyword evidence="2" id="KW-1133">Transmembrane helix</keyword>
<feature type="region of interest" description="Disordered" evidence="1">
    <location>
        <begin position="295"/>
        <end position="335"/>
    </location>
</feature>
<feature type="region of interest" description="Disordered" evidence="1">
    <location>
        <begin position="353"/>
        <end position="381"/>
    </location>
</feature>
<keyword evidence="2" id="KW-0812">Transmembrane</keyword>
<feature type="region of interest" description="Disordered" evidence="1">
    <location>
        <begin position="206"/>
        <end position="264"/>
    </location>
</feature>
<dbReference type="Proteomes" id="UP000070544">
    <property type="component" value="Unassembled WGS sequence"/>
</dbReference>
<organism evidence="4 5">
    <name type="scientific">Gonapodya prolifera (strain JEL478)</name>
    <name type="common">Monoblepharis prolifera</name>
    <dbReference type="NCBI Taxonomy" id="1344416"/>
    <lineage>
        <taxon>Eukaryota</taxon>
        <taxon>Fungi</taxon>
        <taxon>Fungi incertae sedis</taxon>
        <taxon>Chytridiomycota</taxon>
        <taxon>Chytridiomycota incertae sedis</taxon>
        <taxon>Monoblepharidomycetes</taxon>
        <taxon>Monoblepharidales</taxon>
        <taxon>Gonapodyaceae</taxon>
        <taxon>Gonapodya</taxon>
    </lineage>
</organism>
<evidence type="ECO:0000313" key="4">
    <source>
        <dbReference type="EMBL" id="KXS12525.1"/>
    </source>
</evidence>
<evidence type="ECO:0000256" key="1">
    <source>
        <dbReference type="SAM" id="MobiDB-lite"/>
    </source>
</evidence>
<name>A0A139A7V5_GONPJ</name>
<evidence type="ECO:0000256" key="2">
    <source>
        <dbReference type="SAM" id="Phobius"/>
    </source>
</evidence>
<feature type="signal peptide" evidence="3">
    <location>
        <begin position="1"/>
        <end position="26"/>
    </location>
</feature>
<feature type="compositionally biased region" description="Gly residues" evidence="1">
    <location>
        <begin position="295"/>
        <end position="309"/>
    </location>
</feature>
<feature type="compositionally biased region" description="Basic and acidic residues" evidence="1">
    <location>
        <begin position="211"/>
        <end position="231"/>
    </location>
</feature>
<keyword evidence="5" id="KW-1185">Reference proteome</keyword>
<proteinExistence type="predicted"/>
<keyword evidence="3" id="KW-0732">Signal</keyword>
<feature type="compositionally biased region" description="Polar residues" evidence="1">
    <location>
        <begin position="353"/>
        <end position="370"/>
    </location>
</feature>
<accession>A0A139A7V5</accession>
<feature type="compositionally biased region" description="Low complexity" evidence="1">
    <location>
        <begin position="134"/>
        <end position="166"/>
    </location>
</feature>
<keyword evidence="2" id="KW-0472">Membrane</keyword>
<feature type="region of interest" description="Disordered" evidence="1">
    <location>
        <begin position="134"/>
        <end position="168"/>
    </location>
</feature>
<gene>
    <name evidence="4" type="ORF">M427DRAFT_71987</name>
</gene>
<feature type="transmembrane region" description="Helical" evidence="2">
    <location>
        <begin position="175"/>
        <end position="198"/>
    </location>
</feature>
<dbReference type="AlphaFoldDB" id="A0A139A7V5"/>
<evidence type="ECO:0000313" key="5">
    <source>
        <dbReference type="Proteomes" id="UP000070544"/>
    </source>
</evidence>
<protein>
    <submittedName>
        <fullName evidence="4">Uncharacterized protein</fullName>
    </submittedName>
</protein>
<sequence>MARRHSIPRHVAVSIALSVVWGGALAQTPTVTMSGGTGADAGNGGSGAGNGTGGGEKSAKGCTCTSPCYEGVVASGNWCFIDESSCPTTIQVPFRDAHTGRGYDSCSPNATPTPYTVTAGRSLLPTPTLLFTLPTLSSASPSPSRATTSTTAPTSDPTLASSLSTAPSPPLSTPAIIAVAVAGGIALCALILGAVFLLRRKAVGAAAAGGSRDDKGRKGGMNERLLRRDDDFQPLTRHPTSPPTIQLDIPSPTLTHPRPLSPHHSMVSPIAPLPPPASVTSSLDIPDGRGGFGVGGGGTGSGALGGANGPGRAPARGWFTPGPRTSSKPPPAPAPVSRMFGFGLDRTSTRISRSQTPTLPLASPVSSSFDSPGRTDTLRSVDSGTLLTTGTVAYTFKPPGR</sequence>
<evidence type="ECO:0000256" key="3">
    <source>
        <dbReference type="SAM" id="SignalP"/>
    </source>
</evidence>
<dbReference type="EMBL" id="KQ965787">
    <property type="protein sequence ID" value="KXS12525.1"/>
    <property type="molecule type" value="Genomic_DNA"/>
</dbReference>